<feature type="region of interest" description="Disordered" evidence="10">
    <location>
        <begin position="415"/>
        <end position="461"/>
    </location>
</feature>
<dbReference type="GO" id="GO:0005524">
    <property type="term" value="F:ATP binding"/>
    <property type="evidence" value="ECO:0007669"/>
    <property type="project" value="UniProtKB-KW"/>
</dbReference>
<sequence>VLLCAPSNVAVDNVVERLGPHVNLIRMGHPARSHSSLVKYSFDAALDASDHAPVLKDIRGELRGLEASAGPFAERRMHQLRAELRKREKKATQDVLKSTDVVCSTLITASNSLLTGLKFDLVVIDECAQSTELACWIGLLQGRRCVLAGDHCQLPPTIISEEAAREGLSISLMDRLSSDFADLADPFFRLLSIQYRMNDAIMKWASDGFYEGRLISDVSVAQHSLKDLSKSEFDDDICEEKVCIIDTNGCDMPELSTESDESKGNLGEAKIAYVQVKRLIDAGIAENVIAVISPYNLQVQFLRSCIGRDFPKVAIRSVDGFQGQEREALVLSLVRSNDQGVVGFLSDKRRINVAVTRARRHLCVICDTETVSNEPVIKSLVDYITDKGMVRSALEYDQDELDAVNLEIDTDDLQLPASDTKKPQAQKQQQPTTASSKQPKYGSRPSRKEAASYSLDATVKNPKEGLSATSLEGEHPSDWKVELTAQVDWFEMASTESTLTFPSNLSASQRRFLHEIADSRGLAHSSVGEGDQRQIVLEKKRPVNDVPVVVHNPPLRPVKDEREKTETAPSKSAKKTTTKKSRNVADAEEHYDVNELIAEIVDKESRCSFGHCSRSVGMLGVLCNYCRRRFCLTHAQAEIHGCGTLAQAEAKKQFRHQMSSGAPSQQKKLTGPNRDYVQRKLDDKLKKMQDERASGKKK</sequence>
<dbReference type="GO" id="GO:0005737">
    <property type="term" value="C:cytoplasm"/>
    <property type="evidence" value="ECO:0007669"/>
    <property type="project" value="TreeGrafter"/>
</dbReference>
<dbReference type="Pfam" id="PF01428">
    <property type="entry name" value="zf-AN1"/>
    <property type="match status" value="1"/>
</dbReference>
<name>A0A914XNP2_9BILA</name>
<dbReference type="Pfam" id="PF13086">
    <property type="entry name" value="AAA_11"/>
    <property type="match status" value="2"/>
</dbReference>
<proteinExistence type="inferred from homology"/>
<dbReference type="GO" id="GO:0003676">
    <property type="term" value="F:nucleic acid binding"/>
    <property type="evidence" value="ECO:0007669"/>
    <property type="project" value="UniProtKB-UniRule"/>
</dbReference>
<dbReference type="GO" id="GO:0005634">
    <property type="term" value="C:nucleus"/>
    <property type="evidence" value="ECO:0007669"/>
    <property type="project" value="TreeGrafter"/>
</dbReference>
<dbReference type="Gene3D" id="4.10.1110.10">
    <property type="entry name" value="AN1-like Zinc finger"/>
    <property type="match status" value="1"/>
</dbReference>
<dbReference type="InterPro" id="IPR027417">
    <property type="entry name" value="P-loop_NTPase"/>
</dbReference>
<evidence type="ECO:0000256" key="9">
    <source>
        <dbReference type="PROSITE-ProRule" id="PRU00449"/>
    </source>
</evidence>
<dbReference type="GO" id="GO:0005694">
    <property type="term" value="C:chromosome"/>
    <property type="evidence" value="ECO:0007669"/>
    <property type="project" value="UniProtKB-ARBA"/>
</dbReference>
<dbReference type="GO" id="GO:0043139">
    <property type="term" value="F:5'-3' DNA helicase activity"/>
    <property type="evidence" value="ECO:0007669"/>
    <property type="project" value="TreeGrafter"/>
</dbReference>
<evidence type="ECO:0000256" key="2">
    <source>
        <dbReference type="ARBA" id="ARBA00022723"/>
    </source>
</evidence>
<dbReference type="InterPro" id="IPR000058">
    <property type="entry name" value="Znf_AN1"/>
</dbReference>
<feature type="region of interest" description="Disordered" evidence="10">
    <location>
        <begin position="547"/>
        <end position="586"/>
    </location>
</feature>
<protein>
    <submittedName>
        <fullName evidence="14">DNA-binding protein SMUBP-2</fullName>
    </submittedName>
</protein>
<keyword evidence="13" id="KW-1185">Reference proteome</keyword>
<dbReference type="InterPro" id="IPR035896">
    <property type="entry name" value="AN1-like_Znf"/>
</dbReference>
<dbReference type="Gene3D" id="3.40.50.300">
    <property type="entry name" value="P-loop containing nucleotide triphosphate hydrolases"/>
    <property type="match status" value="2"/>
</dbReference>
<keyword evidence="2" id="KW-0479">Metal-binding</keyword>
<dbReference type="SUPFAM" id="SSF118310">
    <property type="entry name" value="AN1-like Zinc finger"/>
    <property type="match status" value="1"/>
</dbReference>
<comment type="similarity">
    <text evidence="1">Belongs to the DNA2/NAM7 helicase family.</text>
</comment>
<dbReference type="InterPro" id="IPR047187">
    <property type="entry name" value="SF1_C_Upf1"/>
</dbReference>
<dbReference type="PANTHER" id="PTHR43788:SF8">
    <property type="entry name" value="DNA-BINDING PROTEIN SMUBP-2"/>
    <property type="match status" value="1"/>
</dbReference>
<keyword evidence="4 9" id="KW-0863">Zinc-finger</keyword>
<reference evidence="14" key="1">
    <citation type="submission" date="2022-11" db="UniProtKB">
        <authorList>
            <consortium name="WormBaseParasite"/>
        </authorList>
    </citation>
    <scope>IDENTIFICATION</scope>
</reference>
<dbReference type="GO" id="GO:0016787">
    <property type="term" value="F:hydrolase activity"/>
    <property type="evidence" value="ECO:0007669"/>
    <property type="project" value="UniProtKB-KW"/>
</dbReference>
<dbReference type="AlphaFoldDB" id="A0A914XNP2"/>
<feature type="compositionally biased region" description="Low complexity" evidence="10">
    <location>
        <begin position="423"/>
        <end position="439"/>
    </location>
</feature>
<evidence type="ECO:0000313" key="13">
    <source>
        <dbReference type="Proteomes" id="UP000887566"/>
    </source>
</evidence>
<dbReference type="SUPFAM" id="SSF82708">
    <property type="entry name" value="R3H domain"/>
    <property type="match status" value="1"/>
</dbReference>
<evidence type="ECO:0000256" key="1">
    <source>
        <dbReference type="ARBA" id="ARBA00007913"/>
    </source>
</evidence>
<evidence type="ECO:0000313" key="14">
    <source>
        <dbReference type="WBParaSite" id="PSAMB.scaffold87size82396.g1564.t1"/>
    </source>
</evidence>
<keyword evidence="8" id="KW-0067">ATP-binding</keyword>
<dbReference type="SMART" id="SM00154">
    <property type="entry name" value="ZnF_AN1"/>
    <property type="match status" value="1"/>
</dbReference>
<feature type="compositionally biased region" description="Basic and acidic residues" evidence="10">
    <location>
        <begin position="557"/>
        <end position="566"/>
    </location>
</feature>
<dbReference type="Pfam" id="PF13087">
    <property type="entry name" value="AAA_12"/>
    <property type="match status" value="1"/>
</dbReference>
<evidence type="ECO:0000259" key="11">
    <source>
        <dbReference type="PROSITE" id="PS51039"/>
    </source>
</evidence>
<dbReference type="PANTHER" id="PTHR43788">
    <property type="entry name" value="DNA2/NAM7 HELICASE FAMILY MEMBER"/>
    <property type="match status" value="1"/>
</dbReference>
<dbReference type="CDD" id="cd18808">
    <property type="entry name" value="SF1_C_Upf1"/>
    <property type="match status" value="1"/>
</dbReference>
<evidence type="ECO:0000256" key="6">
    <source>
        <dbReference type="ARBA" id="ARBA00022806"/>
    </source>
</evidence>
<dbReference type="WBParaSite" id="PSAMB.scaffold87size82396.g1564.t1">
    <property type="protein sequence ID" value="PSAMB.scaffold87size82396.g1564.t1"/>
    <property type="gene ID" value="PSAMB.scaffold87size82396.g1564"/>
</dbReference>
<dbReference type="SMART" id="SM00393">
    <property type="entry name" value="R3H"/>
    <property type="match status" value="1"/>
</dbReference>
<dbReference type="Proteomes" id="UP000887566">
    <property type="component" value="Unplaced"/>
</dbReference>
<evidence type="ECO:0000256" key="7">
    <source>
        <dbReference type="ARBA" id="ARBA00022833"/>
    </source>
</evidence>
<dbReference type="Gene3D" id="3.30.1370.50">
    <property type="entry name" value="R3H-like domain"/>
    <property type="match status" value="1"/>
</dbReference>
<evidence type="ECO:0000256" key="10">
    <source>
        <dbReference type="SAM" id="MobiDB-lite"/>
    </source>
</evidence>
<accession>A0A914XNP2</accession>
<feature type="compositionally biased region" description="Basic and acidic residues" evidence="10">
    <location>
        <begin position="676"/>
        <end position="698"/>
    </location>
</feature>
<feature type="compositionally biased region" description="Basic residues" evidence="10">
    <location>
        <begin position="572"/>
        <end position="582"/>
    </location>
</feature>
<evidence type="ECO:0000259" key="12">
    <source>
        <dbReference type="PROSITE" id="PS51061"/>
    </source>
</evidence>
<keyword evidence="7" id="KW-0862">Zinc</keyword>
<dbReference type="FunFam" id="3.40.50.300:FF:000326">
    <property type="entry name" value="P-loop containing nucleoside triphosphate hydrolase"/>
    <property type="match status" value="1"/>
</dbReference>
<feature type="compositionally biased region" description="Polar residues" evidence="10">
    <location>
        <begin position="656"/>
        <end position="668"/>
    </location>
</feature>
<feature type="domain" description="R3H" evidence="12">
    <location>
        <begin position="477"/>
        <end position="541"/>
    </location>
</feature>
<keyword evidence="5" id="KW-0378">Hydrolase</keyword>
<dbReference type="SUPFAM" id="SSF52540">
    <property type="entry name" value="P-loop containing nucleoside triphosphate hydrolases"/>
    <property type="match status" value="1"/>
</dbReference>
<feature type="region of interest" description="Disordered" evidence="10">
    <location>
        <begin position="656"/>
        <end position="698"/>
    </location>
</feature>
<keyword evidence="3" id="KW-0547">Nucleotide-binding</keyword>
<dbReference type="InterPro" id="IPR050534">
    <property type="entry name" value="Coronavir_polyprotein_1ab"/>
</dbReference>
<dbReference type="GO" id="GO:0008270">
    <property type="term" value="F:zinc ion binding"/>
    <property type="evidence" value="ECO:0007669"/>
    <property type="project" value="UniProtKB-KW"/>
</dbReference>
<organism evidence="13 14">
    <name type="scientific">Plectus sambesii</name>
    <dbReference type="NCBI Taxonomy" id="2011161"/>
    <lineage>
        <taxon>Eukaryota</taxon>
        <taxon>Metazoa</taxon>
        <taxon>Ecdysozoa</taxon>
        <taxon>Nematoda</taxon>
        <taxon>Chromadorea</taxon>
        <taxon>Plectida</taxon>
        <taxon>Plectina</taxon>
        <taxon>Plectoidea</taxon>
        <taxon>Plectidae</taxon>
        <taxon>Plectus</taxon>
    </lineage>
</organism>
<evidence type="ECO:0000256" key="5">
    <source>
        <dbReference type="ARBA" id="ARBA00022801"/>
    </source>
</evidence>
<evidence type="ECO:0000256" key="4">
    <source>
        <dbReference type="ARBA" id="ARBA00022771"/>
    </source>
</evidence>
<dbReference type="InterPro" id="IPR001374">
    <property type="entry name" value="R3H_dom"/>
</dbReference>
<dbReference type="InterPro" id="IPR041679">
    <property type="entry name" value="DNA2/NAM7-like_C"/>
</dbReference>
<feature type="domain" description="AN1-type" evidence="11">
    <location>
        <begin position="601"/>
        <end position="650"/>
    </location>
</feature>
<dbReference type="PROSITE" id="PS51039">
    <property type="entry name" value="ZF_AN1"/>
    <property type="match status" value="1"/>
</dbReference>
<dbReference type="InterPro" id="IPR041677">
    <property type="entry name" value="DNA2/NAM7_AAA_11"/>
</dbReference>
<evidence type="ECO:0000256" key="3">
    <source>
        <dbReference type="ARBA" id="ARBA00022741"/>
    </source>
</evidence>
<dbReference type="Pfam" id="PF01424">
    <property type="entry name" value="R3H"/>
    <property type="match status" value="1"/>
</dbReference>
<keyword evidence="6" id="KW-0347">Helicase</keyword>
<dbReference type="PROSITE" id="PS51061">
    <property type="entry name" value="R3H"/>
    <property type="match status" value="1"/>
</dbReference>
<evidence type="ECO:0000256" key="8">
    <source>
        <dbReference type="ARBA" id="ARBA00022840"/>
    </source>
</evidence>
<dbReference type="InterPro" id="IPR036867">
    <property type="entry name" value="R3H_dom_sf"/>
</dbReference>